<sequence length="344" mass="38935">MDRVKVVNSPNFSNNQMSDHGESTENNIQLSGTASETSSAGSPLECGEYEVHGSKLLDDDHLLMGLSVRELNKWLMGQDRATVSAIKQKRRTLKNRGYALNCRARRQQTQAQLEAENRSLRNKLDEKNRLIQQLQTRLRLIEPYPEFTGNIGINSSSSKVTEKINVREPQNPCVAISKSEVHQISDHNEKAQPPTPWRMTDWNSAKQSDPGYSQISTLANKIYAPHLNHNSGYPHWYPSPFPYFHHAHASKSYVHPESDQNGSSSADMSQYGISPPTSSYSSKINLQHQVLQLTREKELVQYVDDLPSPVSMPLPCMSHRFDDRTLMNQDEVAHQSNSNASFFM</sequence>
<feature type="region of interest" description="Disordered" evidence="5">
    <location>
        <begin position="1"/>
        <end position="45"/>
    </location>
</feature>
<comment type="caution">
    <text evidence="7">The sequence shown here is derived from an EMBL/GenBank/DDBJ whole genome shotgun (WGS) entry which is preliminary data.</text>
</comment>
<evidence type="ECO:0000256" key="5">
    <source>
        <dbReference type="SAM" id="MobiDB-lite"/>
    </source>
</evidence>
<dbReference type="InterPro" id="IPR024874">
    <property type="entry name" value="Transcription_factor_Maf_fam"/>
</dbReference>
<evidence type="ECO:0000313" key="7">
    <source>
        <dbReference type="EMBL" id="KAI1713583.1"/>
    </source>
</evidence>
<evidence type="ECO:0000313" key="8">
    <source>
        <dbReference type="Proteomes" id="UP001201812"/>
    </source>
</evidence>
<dbReference type="GO" id="GO:0000981">
    <property type="term" value="F:DNA-binding transcription factor activity, RNA polymerase II-specific"/>
    <property type="evidence" value="ECO:0007669"/>
    <property type="project" value="TreeGrafter"/>
</dbReference>
<dbReference type="PANTHER" id="PTHR10129:SF44">
    <property type="entry name" value="TRAFFIC JAM, ISOFORM C"/>
    <property type="match status" value="1"/>
</dbReference>
<dbReference type="GO" id="GO:0005634">
    <property type="term" value="C:nucleus"/>
    <property type="evidence" value="ECO:0007669"/>
    <property type="project" value="TreeGrafter"/>
</dbReference>
<dbReference type="InterPro" id="IPR046347">
    <property type="entry name" value="bZIP_sf"/>
</dbReference>
<dbReference type="AlphaFoldDB" id="A0AAD4R6L1"/>
<keyword evidence="1" id="KW-0805">Transcription regulation</keyword>
<dbReference type="SUPFAM" id="SSF57959">
    <property type="entry name" value="Leucine zipper domain"/>
    <property type="match status" value="1"/>
</dbReference>
<dbReference type="Gene3D" id="1.20.5.170">
    <property type="match status" value="1"/>
</dbReference>
<dbReference type="PANTHER" id="PTHR10129">
    <property type="entry name" value="TRANSCRIPTION FACTOR MAF"/>
    <property type="match status" value="1"/>
</dbReference>
<dbReference type="Proteomes" id="UP001201812">
    <property type="component" value="Unassembled WGS sequence"/>
</dbReference>
<keyword evidence="3" id="KW-0804">Transcription</keyword>
<feature type="domain" description="Basic leucine zipper" evidence="6">
    <location>
        <begin position="60"/>
        <end position="137"/>
    </location>
</feature>
<feature type="region of interest" description="Disordered" evidence="5">
    <location>
        <begin position="254"/>
        <end position="280"/>
    </location>
</feature>
<evidence type="ECO:0000259" key="6">
    <source>
        <dbReference type="Pfam" id="PF03131"/>
    </source>
</evidence>
<dbReference type="EMBL" id="JAKKPZ010000015">
    <property type="protein sequence ID" value="KAI1713583.1"/>
    <property type="molecule type" value="Genomic_DNA"/>
</dbReference>
<keyword evidence="2" id="KW-0238">DNA-binding</keyword>
<evidence type="ECO:0000256" key="4">
    <source>
        <dbReference type="SAM" id="Coils"/>
    </source>
</evidence>
<keyword evidence="4" id="KW-0175">Coiled coil</keyword>
<name>A0AAD4R6L1_9BILA</name>
<gene>
    <name evidence="7" type="ORF">DdX_09102</name>
</gene>
<organism evidence="7 8">
    <name type="scientific">Ditylenchus destructor</name>
    <dbReference type="NCBI Taxonomy" id="166010"/>
    <lineage>
        <taxon>Eukaryota</taxon>
        <taxon>Metazoa</taxon>
        <taxon>Ecdysozoa</taxon>
        <taxon>Nematoda</taxon>
        <taxon>Chromadorea</taxon>
        <taxon>Rhabditida</taxon>
        <taxon>Tylenchina</taxon>
        <taxon>Tylenchomorpha</taxon>
        <taxon>Sphaerularioidea</taxon>
        <taxon>Anguinidae</taxon>
        <taxon>Anguininae</taxon>
        <taxon>Ditylenchus</taxon>
    </lineage>
</organism>
<feature type="compositionally biased region" description="Low complexity" evidence="5">
    <location>
        <begin position="31"/>
        <end position="42"/>
    </location>
</feature>
<dbReference type="Pfam" id="PF03131">
    <property type="entry name" value="bZIP_Maf"/>
    <property type="match status" value="1"/>
</dbReference>
<dbReference type="SUPFAM" id="SSF47454">
    <property type="entry name" value="A DNA-binding domain in eukaryotic transcription factors"/>
    <property type="match status" value="1"/>
</dbReference>
<feature type="compositionally biased region" description="Polar residues" evidence="5">
    <location>
        <begin position="259"/>
        <end position="280"/>
    </location>
</feature>
<feature type="compositionally biased region" description="Polar residues" evidence="5">
    <location>
        <begin position="8"/>
        <end position="30"/>
    </location>
</feature>
<reference evidence="7" key="1">
    <citation type="submission" date="2022-01" db="EMBL/GenBank/DDBJ databases">
        <title>Genome Sequence Resource for Two Populations of Ditylenchus destructor, the Migratory Endoparasitic Phytonematode.</title>
        <authorList>
            <person name="Zhang H."/>
            <person name="Lin R."/>
            <person name="Xie B."/>
        </authorList>
    </citation>
    <scope>NUCLEOTIDE SEQUENCE</scope>
    <source>
        <strain evidence="7">BazhouSP</strain>
    </source>
</reference>
<dbReference type="InterPro" id="IPR004826">
    <property type="entry name" value="bZIP_Maf"/>
</dbReference>
<dbReference type="InterPro" id="IPR008917">
    <property type="entry name" value="TF_DNA-bd_sf"/>
</dbReference>
<accession>A0AAD4R6L1</accession>
<evidence type="ECO:0000256" key="1">
    <source>
        <dbReference type="ARBA" id="ARBA00023015"/>
    </source>
</evidence>
<dbReference type="CDD" id="cd14697">
    <property type="entry name" value="bZIP_Maf"/>
    <property type="match status" value="1"/>
</dbReference>
<feature type="coiled-coil region" evidence="4">
    <location>
        <begin position="103"/>
        <end position="137"/>
    </location>
</feature>
<dbReference type="GO" id="GO:0000978">
    <property type="term" value="F:RNA polymerase II cis-regulatory region sequence-specific DNA binding"/>
    <property type="evidence" value="ECO:0007669"/>
    <property type="project" value="TreeGrafter"/>
</dbReference>
<protein>
    <submittedName>
        <fullName evidence="7">BZIP maf transcription factor domain-containing protein</fullName>
    </submittedName>
</protein>
<evidence type="ECO:0000256" key="3">
    <source>
        <dbReference type="ARBA" id="ARBA00023163"/>
    </source>
</evidence>
<proteinExistence type="predicted"/>
<keyword evidence="8" id="KW-1185">Reference proteome</keyword>
<evidence type="ECO:0000256" key="2">
    <source>
        <dbReference type="ARBA" id="ARBA00023125"/>
    </source>
</evidence>